<protein>
    <submittedName>
        <fullName evidence="1">Uncharacterized protein</fullName>
    </submittedName>
</protein>
<sequence>MIVQTWARTATSSPKILAVRAPSITQRPVGLIAHKDDAALRAPQLMLEMVQDPPAGAHAAAGDDDRVACQRVDRFGFFWGAGKAQRREIEGVGAVCECLGFFRF</sequence>
<accession>H5SC90</accession>
<dbReference type="EMBL" id="AP011666">
    <property type="protein sequence ID" value="BAL53776.1"/>
    <property type="molecule type" value="Genomic_DNA"/>
</dbReference>
<reference evidence="1" key="1">
    <citation type="journal article" date="2005" name="Environ. Microbiol.">
        <title>Genetic and functional properties of uncultivated thermophilic crenarchaeotes from a subsurface gold mine as revealed by analysis of genome fragments.</title>
        <authorList>
            <person name="Nunoura T."/>
            <person name="Hirayama H."/>
            <person name="Takami H."/>
            <person name="Oida H."/>
            <person name="Nishi S."/>
            <person name="Shimamura S."/>
            <person name="Suzuki Y."/>
            <person name="Inagaki F."/>
            <person name="Takai K."/>
            <person name="Nealson K.H."/>
            <person name="Horikoshi K."/>
        </authorList>
    </citation>
    <scope>NUCLEOTIDE SEQUENCE</scope>
</reference>
<evidence type="ECO:0000313" key="1">
    <source>
        <dbReference type="EMBL" id="BAL53776.1"/>
    </source>
</evidence>
<name>H5SC90_9BACT</name>
<dbReference type="AlphaFoldDB" id="H5SC90"/>
<organism evidence="1">
    <name type="scientific">uncultured Acetothermia bacterium</name>
    <dbReference type="NCBI Taxonomy" id="236499"/>
    <lineage>
        <taxon>Bacteria</taxon>
        <taxon>Candidatus Bipolaricaulota</taxon>
        <taxon>environmental samples</taxon>
    </lineage>
</organism>
<gene>
    <name evidence="1" type="ORF">HGMM_F08F07C35</name>
</gene>
<reference evidence="1" key="2">
    <citation type="journal article" date="2012" name="PLoS ONE">
        <title>A Deeply Branching Thermophilic Bacterium with an Ancient Acetyl-CoA Pathway Dominates a Subsurface Ecosystem.</title>
        <authorList>
            <person name="Takami H."/>
            <person name="Noguchi H."/>
            <person name="Takaki Y."/>
            <person name="Uchiyama I."/>
            <person name="Toyoda A."/>
            <person name="Nishi S."/>
            <person name="Chee G.-J."/>
            <person name="Arai W."/>
            <person name="Nunoura T."/>
            <person name="Itoh T."/>
            <person name="Hattori M."/>
            <person name="Takai K."/>
        </authorList>
    </citation>
    <scope>NUCLEOTIDE SEQUENCE</scope>
</reference>
<proteinExistence type="predicted"/>